<feature type="compositionally biased region" description="Pro residues" evidence="2">
    <location>
        <begin position="259"/>
        <end position="272"/>
    </location>
</feature>
<dbReference type="SUPFAM" id="SSF50729">
    <property type="entry name" value="PH domain-like"/>
    <property type="match status" value="1"/>
</dbReference>
<dbReference type="InterPro" id="IPR008936">
    <property type="entry name" value="Rho_GTPase_activation_prot"/>
</dbReference>
<dbReference type="CDD" id="cd13277">
    <property type="entry name" value="PH_Bem3"/>
    <property type="match status" value="1"/>
</dbReference>
<feature type="region of interest" description="Disordered" evidence="2">
    <location>
        <begin position="125"/>
        <end position="228"/>
    </location>
</feature>
<dbReference type="InParanoid" id="A0A5J5EXD4"/>
<dbReference type="Gene3D" id="2.30.29.30">
    <property type="entry name" value="Pleckstrin-homology domain (PH domain)/Phosphotyrosine-binding domain (PTB)"/>
    <property type="match status" value="1"/>
</dbReference>
<evidence type="ECO:0008006" key="7">
    <source>
        <dbReference type="Google" id="ProtNLM"/>
    </source>
</evidence>
<feature type="compositionally biased region" description="Polar residues" evidence="2">
    <location>
        <begin position="668"/>
        <end position="683"/>
    </location>
</feature>
<dbReference type="Pfam" id="PF00620">
    <property type="entry name" value="RhoGAP"/>
    <property type="match status" value="1"/>
</dbReference>
<feature type="domain" description="PH" evidence="3">
    <location>
        <begin position="496"/>
        <end position="607"/>
    </location>
</feature>
<gene>
    <name evidence="5" type="ORF">FN846DRAFT_948776</name>
</gene>
<feature type="compositionally biased region" description="Basic and acidic residues" evidence="2">
    <location>
        <begin position="53"/>
        <end position="62"/>
    </location>
</feature>
<comment type="caution">
    <text evidence="5">The sequence shown here is derived from an EMBL/GenBank/DDBJ whole genome shotgun (WGS) entry which is preliminary data.</text>
</comment>
<dbReference type="PROSITE" id="PS50003">
    <property type="entry name" value="PH_DOMAIN"/>
    <property type="match status" value="1"/>
</dbReference>
<dbReference type="PANTHER" id="PTHR23176:SF129">
    <property type="entry name" value="RHO GTPASE ACTIVATING PROTEIN AT 16F, ISOFORM E-RELATED"/>
    <property type="match status" value="1"/>
</dbReference>
<name>A0A5J5EXD4_9PEZI</name>
<reference evidence="5 6" key="1">
    <citation type="submission" date="2019-09" db="EMBL/GenBank/DDBJ databases">
        <title>Draft genome of the ectomycorrhizal ascomycete Sphaerosporella brunnea.</title>
        <authorList>
            <consortium name="DOE Joint Genome Institute"/>
            <person name="Benucci G.M."/>
            <person name="Marozzi G."/>
            <person name="Antonielli L."/>
            <person name="Sanchez S."/>
            <person name="Marco P."/>
            <person name="Wang X."/>
            <person name="Falini L.B."/>
            <person name="Barry K."/>
            <person name="Haridas S."/>
            <person name="Lipzen A."/>
            <person name="Labutti K."/>
            <person name="Grigoriev I.V."/>
            <person name="Murat C."/>
            <person name="Martin F."/>
            <person name="Albertini E."/>
            <person name="Donnini D."/>
            <person name="Bonito G."/>
        </authorList>
    </citation>
    <scope>NUCLEOTIDE SEQUENCE [LARGE SCALE GENOMIC DNA]</scope>
    <source>
        <strain evidence="5 6">Sb_GMNB300</strain>
    </source>
</reference>
<dbReference type="EMBL" id="VXIS01000089">
    <property type="protein sequence ID" value="KAA8906405.1"/>
    <property type="molecule type" value="Genomic_DNA"/>
</dbReference>
<feature type="region of interest" description="Disordered" evidence="2">
    <location>
        <begin position="246"/>
        <end position="278"/>
    </location>
</feature>
<keyword evidence="1" id="KW-0343">GTPase activation</keyword>
<dbReference type="Proteomes" id="UP000326924">
    <property type="component" value="Unassembled WGS sequence"/>
</dbReference>
<dbReference type="SUPFAM" id="SSF48350">
    <property type="entry name" value="GTPase activation domain, GAP"/>
    <property type="match status" value="1"/>
</dbReference>
<keyword evidence="6" id="KW-1185">Reference proteome</keyword>
<feature type="region of interest" description="Disordered" evidence="2">
    <location>
        <begin position="1"/>
        <end position="108"/>
    </location>
</feature>
<feature type="compositionally biased region" description="Pro residues" evidence="2">
    <location>
        <begin position="206"/>
        <end position="216"/>
    </location>
</feature>
<evidence type="ECO:0000256" key="2">
    <source>
        <dbReference type="SAM" id="MobiDB-lite"/>
    </source>
</evidence>
<dbReference type="FunCoup" id="A0A5J5EXD4">
    <property type="interactions" value="146"/>
</dbReference>
<dbReference type="SMART" id="SM00233">
    <property type="entry name" value="PH"/>
    <property type="match status" value="1"/>
</dbReference>
<feature type="compositionally biased region" description="Basic and acidic residues" evidence="2">
    <location>
        <begin position="623"/>
        <end position="642"/>
    </location>
</feature>
<feature type="region of interest" description="Disordered" evidence="2">
    <location>
        <begin position="608"/>
        <end position="710"/>
    </location>
</feature>
<dbReference type="Gene3D" id="1.10.555.10">
    <property type="entry name" value="Rho GTPase activation protein"/>
    <property type="match status" value="1"/>
</dbReference>
<dbReference type="GO" id="GO:0007165">
    <property type="term" value="P:signal transduction"/>
    <property type="evidence" value="ECO:0007669"/>
    <property type="project" value="InterPro"/>
</dbReference>
<dbReference type="OrthoDB" id="185175at2759"/>
<dbReference type="FunFam" id="2.30.29.30:FF:000452">
    <property type="entry name" value="Rho GTPase activator (Bem3)"/>
    <property type="match status" value="1"/>
</dbReference>
<dbReference type="PANTHER" id="PTHR23176">
    <property type="entry name" value="RHO/RAC/CDC GTPASE-ACTIVATING PROTEIN"/>
    <property type="match status" value="1"/>
</dbReference>
<dbReference type="InterPro" id="IPR001849">
    <property type="entry name" value="PH_domain"/>
</dbReference>
<sequence length="856" mass="93216">MEIAIAPYPMTPSPTHPQQVLGSARERMPSPTEHSGTASADLDSRVKYANSSDEARTFRELHDDEEDDEHGHEHERARVASPTPLSPKTTSPVSRPPEQLRDDAPRWQDSMQPMTHAKKLGLGLATNVPPAVGMGKSPVRKAPPKPLELPHSQLQNQIQQGDDDDVLATTTHATCDSDDSWQVTPEDKKGQGVNSPPRWIGNGPLTAPPTRSPPAPYTQNVPLTPGPNRLNNRLSPDLESARIRPPFTNVRAPLSPGLPSSPRPMDRPPNSPMPRASRNFSLDSGLGVPGGSKPVFQSLTIPATPRSSMPVTSPRMASFGHERAGSEGSAISTKSPTIDLLMPASLIVSASVNCRVVSSRMKPARTSMIPGKALAMADSVFTLGLFSNGDGKEILRVEKEYGALPALDSRLRKYITYHVSVPDRDLFTGHAPARVDARRVALEDYFGAIFGATMHEPAALALCEFFSTDVVEGLPSRPLEPTKEESVAPFEKSSGSIVKKGYLTKRGKNFGGWKERFFVLEGSTLKYFDAEDGTQLGHIKLHNAQIGRQSSKAKDDGSVDEDHQYRHAFLVLEPKRKDSSNLVRHVLCAESDDERDQWVSALLEHVTTDKEDESKSKLKHSKSKDGKEVKDGEDGKNGDDSSLRSMSYDEASQGPAPARGPTPEELSRQQISPSPNSMLSQPGAQFPPSTPVPERHPAKQISGPTNGSVISDLAAWGASKLSKEHDEKDKKAERALKKRSIWGFKQKAAPDPDDLKNANGHQQAAERFPLARAVFGASLEEAVYLTKPPGVEVALPSVVYRCIEYLDAKNASDEEGIFRLSGSNVVIKGLKERFNTGVYSVLFCGYPGLIRRQNPT</sequence>
<evidence type="ECO:0000256" key="1">
    <source>
        <dbReference type="ARBA" id="ARBA00022468"/>
    </source>
</evidence>
<accession>A0A5J5EXD4</accession>
<dbReference type="GO" id="GO:0005096">
    <property type="term" value="F:GTPase activator activity"/>
    <property type="evidence" value="ECO:0007669"/>
    <property type="project" value="UniProtKB-KW"/>
</dbReference>
<feature type="compositionally biased region" description="Basic and acidic residues" evidence="2">
    <location>
        <begin position="69"/>
        <end position="78"/>
    </location>
</feature>
<dbReference type="Pfam" id="PF00169">
    <property type="entry name" value="PH"/>
    <property type="match status" value="1"/>
</dbReference>
<feature type="compositionally biased region" description="Low complexity" evidence="2">
    <location>
        <begin position="81"/>
        <end position="93"/>
    </location>
</feature>
<protein>
    <recommendedName>
        <fullName evidence="7">PH domain-containing protein</fullName>
    </recommendedName>
</protein>
<evidence type="ECO:0000259" key="3">
    <source>
        <dbReference type="PROSITE" id="PS50003"/>
    </source>
</evidence>
<dbReference type="GO" id="GO:0005938">
    <property type="term" value="C:cell cortex"/>
    <property type="evidence" value="ECO:0007669"/>
    <property type="project" value="UniProtKB-ARBA"/>
</dbReference>
<proteinExistence type="predicted"/>
<dbReference type="InterPro" id="IPR000198">
    <property type="entry name" value="RhoGAP_dom"/>
</dbReference>
<feature type="domain" description="Rho-GAP" evidence="4">
    <location>
        <begin position="777"/>
        <end position="856"/>
    </location>
</feature>
<dbReference type="PROSITE" id="PS50238">
    <property type="entry name" value="RHOGAP"/>
    <property type="match status" value="1"/>
</dbReference>
<evidence type="ECO:0000313" key="6">
    <source>
        <dbReference type="Proteomes" id="UP000326924"/>
    </source>
</evidence>
<evidence type="ECO:0000313" key="5">
    <source>
        <dbReference type="EMBL" id="KAA8906405.1"/>
    </source>
</evidence>
<dbReference type="AlphaFoldDB" id="A0A5J5EXD4"/>
<evidence type="ECO:0000259" key="4">
    <source>
        <dbReference type="PROSITE" id="PS50238"/>
    </source>
</evidence>
<dbReference type="InterPro" id="IPR050729">
    <property type="entry name" value="Rho-GAP"/>
</dbReference>
<organism evidence="5 6">
    <name type="scientific">Sphaerosporella brunnea</name>
    <dbReference type="NCBI Taxonomy" id="1250544"/>
    <lineage>
        <taxon>Eukaryota</taxon>
        <taxon>Fungi</taxon>
        <taxon>Dikarya</taxon>
        <taxon>Ascomycota</taxon>
        <taxon>Pezizomycotina</taxon>
        <taxon>Pezizomycetes</taxon>
        <taxon>Pezizales</taxon>
        <taxon>Pyronemataceae</taxon>
        <taxon>Sphaerosporella</taxon>
    </lineage>
</organism>
<dbReference type="InterPro" id="IPR011993">
    <property type="entry name" value="PH-like_dom_sf"/>
</dbReference>